<keyword evidence="2" id="KW-1185">Reference proteome</keyword>
<dbReference type="KEGG" id="spsw:Sps_05143"/>
<evidence type="ECO:0000313" key="1">
    <source>
        <dbReference type="EMBL" id="AQS40212.1"/>
    </source>
</evidence>
<protein>
    <submittedName>
        <fullName evidence="1">Uncharacterized protein</fullName>
    </submittedName>
</protein>
<name>A0A1S6HXK8_9GAMM</name>
<accession>A0A1S6HXK8</accession>
<evidence type="ECO:0000313" key="2">
    <source>
        <dbReference type="Proteomes" id="UP000189545"/>
    </source>
</evidence>
<reference evidence="1 2" key="1">
    <citation type="submission" date="2016-03" db="EMBL/GenBank/DDBJ databases">
        <title>Complete genome sequence of Shewanella psychrophila WP2, a deep sea bacterium isolated from west Pacific sediment.</title>
        <authorList>
            <person name="Xu G."/>
            <person name="Jian H."/>
        </authorList>
    </citation>
    <scope>NUCLEOTIDE SEQUENCE [LARGE SCALE GENOMIC DNA]</scope>
    <source>
        <strain evidence="1 2">WP2</strain>
    </source>
</reference>
<dbReference type="Proteomes" id="UP000189545">
    <property type="component" value="Chromosome"/>
</dbReference>
<sequence>MNVNKLIQKVYLLQESLTGFDSNNGKSVLSVRWQELFLIRVLADPLRNL</sequence>
<dbReference type="EMBL" id="CP014782">
    <property type="protein sequence ID" value="AQS40212.1"/>
    <property type="molecule type" value="Genomic_DNA"/>
</dbReference>
<dbReference type="AlphaFoldDB" id="A0A1S6HXK8"/>
<gene>
    <name evidence="1" type="ORF">Sps_05143</name>
</gene>
<dbReference type="STRING" id="225848.Sps_05143"/>
<organism evidence="1 2">
    <name type="scientific">Shewanella psychrophila</name>
    <dbReference type="NCBI Taxonomy" id="225848"/>
    <lineage>
        <taxon>Bacteria</taxon>
        <taxon>Pseudomonadati</taxon>
        <taxon>Pseudomonadota</taxon>
        <taxon>Gammaproteobacteria</taxon>
        <taxon>Alteromonadales</taxon>
        <taxon>Shewanellaceae</taxon>
        <taxon>Shewanella</taxon>
    </lineage>
</organism>
<proteinExistence type="predicted"/>